<dbReference type="InterPro" id="IPR032675">
    <property type="entry name" value="LRR_dom_sf"/>
</dbReference>
<sequence length="501" mass="56656">MKNLDDNITSSQEMIHPKNPLFNFPIITSSPSVPNDADASSARTQIAIAEKEIDRLNAKLSLILAQRARLISHIDQCRMVIAPYKKLPAELVRKIILLCIPQVNESYKYRAGAKKDLDFRLRVTQICGAWRRIALGESTLWDLFIYPQDGHIELAATWFRQSTCTKLGLAVDLEKSLYTKFKLASLTPVITKVIVPHAERLRFLSLTVDKVILQSLSRNSLKNLETLILDLDNKDPGSWRKSDFQFKFPMPSLRSARISIPRGVIDERLLLGLPLAQLTDLKLTGTIVAADLAKVLNQCSSLENFSVRRVYDTRTVGSELFLCPFPPTPINLTHLRHLDVSVVAAAQHLIYLLVIPNLFSLVADINFASPESHRFLQSLLNLRQAYVSGRDADGFIEEGFLSSIPTSEEVFLSMTSVRHSTLIRIGTGELLPKVVKLHFSVDDLQPVLNMLDTRTLNAETHPERISRIKSIKVYYNDKGKRFHDIFDIWRSRGVNVEIAPW</sequence>
<evidence type="ECO:0000313" key="2">
    <source>
        <dbReference type="EMBL" id="KAF9458574.1"/>
    </source>
</evidence>
<dbReference type="SUPFAM" id="SSF52047">
    <property type="entry name" value="RNI-like"/>
    <property type="match status" value="1"/>
</dbReference>
<dbReference type="Gene3D" id="3.80.10.10">
    <property type="entry name" value="Ribonuclease Inhibitor"/>
    <property type="match status" value="1"/>
</dbReference>
<keyword evidence="1" id="KW-0175">Coiled coil</keyword>
<reference evidence="2" key="1">
    <citation type="submission" date="2020-11" db="EMBL/GenBank/DDBJ databases">
        <authorList>
            <consortium name="DOE Joint Genome Institute"/>
            <person name="Ahrendt S."/>
            <person name="Riley R."/>
            <person name="Andreopoulos W."/>
            <person name="Labutti K."/>
            <person name="Pangilinan J."/>
            <person name="Ruiz-Duenas F.J."/>
            <person name="Barrasa J.M."/>
            <person name="Sanchez-Garcia M."/>
            <person name="Camarero S."/>
            <person name="Miyauchi S."/>
            <person name="Serrano A."/>
            <person name="Linde D."/>
            <person name="Babiker R."/>
            <person name="Drula E."/>
            <person name="Ayuso-Fernandez I."/>
            <person name="Pacheco R."/>
            <person name="Padilla G."/>
            <person name="Ferreira P."/>
            <person name="Barriuso J."/>
            <person name="Kellner H."/>
            <person name="Castanera R."/>
            <person name="Alfaro M."/>
            <person name="Ramirez L."/>
            <person name="Pisabarro A.G."/>
            <person name="Kuo A."/>
            <person name="Tritt A."/>
            <person name="Lipzen A."/>
            <person name="He G."/>
            <person name="Yan M."/>
            <person name="Ng V."/>
            <person name="Cullen D."/>
            <person name="Martin F."/>
            <person name="Rosso M.-N."/>
            <person name="Henrissat B."/>
            <person name="Hibbett D."/>
            <person name="Martinez A.T."/>
            <person name="Grigoriev I.V."/>
        </authorList>
    </citation>
    <scope>NUCLEOTIDE SEQUENCE</scope>
    <source>
        <strain evidence="2">CBS 247.69</strain>
    </source>
</reference>
<dbReference type="AlphaFoldDB" id="A0A9P6CF08"/>
<evidence type="ECO:0000256" key="1">
    <source>
        <dbReference type="SAM" id="Coils"/>
    </source>
</evidence>
<dbReference type="Proteomes" id="UP000807353">
    <property type="component" value="Unassembled WGS sequence"/>
</dbReference>
<dbReference type="EMBL" id="MU150336">
    <property type="protein sequence ID" value="KAF9458574.1"/>
    <property type="molecule type" value="Genomic_DNA"/>
</dbReference>
<keyword evidence="3" id="KW-1185">Reference proteome</keyword>
<name>A0A9P6CF08_9AGAR</name>
<evidence type="ECO:0008006" key="4">
    <source>
        <dbReference type="Google" id="ProtNLM"/>
    </source>
</evidence>
<dbReference type="OrthoDB" id="3365698at2759"/>
<accession>A0A9P6CF08</accession>
<feature type="coiled-coil region" evidence="1">
    <location>
        <begin position="39"/>
        <end position="66"/>
    </location>
</feature>
<protein>
    <recommendedName>
        <fullName evidence="4">F-box domain-containing protein</fullName>
    </recommendedName>
</protein>
<proteinExistence type="predicted"/>
<comment type="caution">
    <text evidence="2">The sequence shown here is derived from an EMBL/GenBank/DDBJ whole genome shotgun (WGS) entry which is preliminary data.</text>
</comment>
<organism evidence="2 3">
    <name type="scientific">Collybia nuda</name>
    <dbReference type="NCBI Taxonomy" id="64659"/>
    <lineage>
        <taxon>Eukaryota</taxon>
        <taxon>Fungi</taxon>
        <taxon>Dikarya</taxon>
        <taxon>Basidiomycota</taxon>
        <taxon>Agaricomycotina</taxon>
        <taxon>Agaricomycetes</taxon>
        <taxon>Agaricomycetidae</taxon>
        <taxon>Agaricales</taxon>
        <taxon>Tricholomatineae</taxon>
        <taxon>Clitocybaceae</taxon>
        <taxon>Collybia</taxon>
    </lineage>
</organism>
<evidence type="ECO:0000313" key="3">
    <source>
        <dbReference type="Proteomes" id="UP000807353"/>
    </source>
</evidence>
<gene>
    <name evidence="2" type="ORF">BDZ94DRAFT_1325406</name>
</gene>